<reference evidence="1 2" key="1">
    <citation type="submission" date="2011-01" db="EMBL/GenBank/DDBJ databases">
        <authorList>
            <person name="Muzny D."/>
            <person name="Qin X."/>
            <person name="Deng J."/>
            <person name="Jiang H."/>
            <person name="Liu Y."/>
            <person name="Qu J."/>
            <person name="Song X.-Z."/>
            <person name="Zhang L."/>
            <person name="Thornton R."/>
            <person name="Coyle M."/>
            <person name="Francisco L."/>
            <person name="Jackson L."/>
            <person name="Javaid M."/>
            <person name="Korchina V."/>
            <person name="Kovar C."/>
            <person name="Mata R."/>
            <person name="Mathew T."/>
            <person name="Ngo R."/>
            <person name="Nguyen L."/>
            <person name="Nguyen N."/>
            <person name="Okwuonu G."/>
            <person name="Ongeri F."/>
            <person name="Pham C."/>
            <person name="Simmons D."/>
            <person name="Wilczek-Boney K."/>
            <person name="Hale W."/>
            <person name="Jakkamsetti A."/>
            <person name="Pham P."/>
            <person name="Ruth R."/>
            <person name="San Lucas F."/>
            <person name="Warren J."/>
            <person name="Zhang J."/>
            <person name="Zhao Z."/>
            <person name="Zhou C."/>
            <person name="Zhu D."/>
            <person name="Lee S."/>
            <person name="Bess C."/>
            <person name="Blankenburg K."/>
            <person name="Forbes L."/>
            <person name="Fu Q."/>
            <person name="Gubbala S."/>
            <person name="Hirani K."/>
            <person name="Jayaseelan J.C."/>
            <person name="Lara F."/>
            <person name="Munidasa M."/>
            <person name="Palculict T."/>
            <person name="Patil S."/>
            <person name="Pu L.-L."/>
            <person name="Saada N."/>
            <person name="Tang L."/>
            <person name="Weissenberger G."/>
            <person name="Zhu Y."/>
            <person name="Hemphill L."/>
            <person name="Shang Y."/>
            <person name="Youmans B."/>
            <person name="Ayvaz T."/>
            <person name="Ross M."/>
            <person name="Santibanez J."/>
            <person name="Aqrawi P."/>
            <person name="Gross S."/>
            <person name="Joshi V."/>
            <person name="Fowler G."/>
            <person name="Nazareth L."/>
            <person name="Reid J."/>
            <person name="Worley K."/>
            <person name="Petrosino J."/>
            <person name="Highlander S."/>
            <person name="Gibbs R."/>
        </authorList>
    </citation>
    <scope>NUCLEOTIDE SEQUENCE [LARGE SCALE GENOMIC DNA]</scope>
    <source>
        <strain evidence="1 2">ATCC 12755</strain>
    </source>
</reference>
<evidence type="ECO:0000313" key="1">
    <source>
        <dbReference type="EMBL" id="EGC68241.1"/>
    </source>
</evidence>
<dbReference type="HOGENOM" id="CLU_3079440_0_0_9"/>
<proteinExistence type="predicted"/>
<gene>
    <name evidence="1" type="ORF">HMPREF9087_3358</name>
</gene>
<organism evidence="1 2">
    <name type="scientific">Enterococcus casseliflavus ATCC 12755</name>
    <dbReference type="NCBI Taxonomy" id="888066"/>
    <lineage>
        <taxon>Bacteria</taxon>
        <taxon>Bacillati</taxon>
        <taxon>Bacillota</taxon>
        <taxon>Bacilli</taxon>
        <taxon>Lactobacillales</taxon>
        <taxon>Enterococcaceae</taxon>
        <taxon>Enterococcus</taxon>
    </lineage>
</organism>
<accession>F0EPL6</accession>
<sequence length="52" mass="6233">MVWLALNAKTEHFWLKHHFFHKNNCLNIRSNQGPNEKIKKICIHVTFSNMRG</sequence>
<dbReference type="Proteomes" id="UP000004835">
    <property type="component" value="Unassembled WGS sequence"/>
</dbReference>
<evidence type="ECO:0000313" key="2">
    <source>
        <dbReference type="Proteomes" id="UP000004835"/>
    </source>
</evidence>
<dbReference type="EMBL" id="AEWT01000031">
    <property type="protein sequence ID" value="EGC68241.1"/>
    <property type="molecule type" value="Genomic_DNA"/>
</dbReference>
<dbReference type="AlphaFoldDB" id="F0EPL6"/>
<name>F0EPL6_ENTCA</name>
<protein>
    <submittedName>
        <fullName evidence="1">Uncharacterized protein</fullName>
    </submittedName>
</protein>
<comment type="caution">
    <text evidence="1">The sequence shown here is derived from an EMBL/GenBank/DDBJ whole genome shotgun (WGS) entry which is preliminary data.</text>
</comment>